<dbReference type="SUPFAM" id="SSF52833">
    <property type="entry name" value="Thioredoxin-like"/>
    <property type="match status" value="1"/>
</dbReference>
<evidence type="ECO:0008006" key="3">
    <source>
        <dbReference type="Google" id="ProtNLM"/>
    </source>
</evidence>
<dbReference type="Proteomes" id="UP000054217">
    <property type="component" value="Unassembled WGS sequence"/>
</dbReference>
<reference evidence="1 2" key="1">
    <citation type="submission" date="2014-04" db="EMBL/GenBank/DDBJ databases">
        <authorList>
            <consortium name="DOE Joint Genome Institute"/>
            <person name="Kuo A."/>
            <person name="Kohler A."/>
            <person name="Costa M.D."/>
            <person name="Nagy L.G."/>
            <person name="Floudas D."/>
            <person name="Copeland A."/>
            <person name="Barry K.W."/>
            <person name="Cichocki N."/>
            <person name="Veneault-Fourrey C."/>
            <person name="LaButti K."/>
            <person name="Lindquist E.A."/>
            <person name="Lipzen A."/>
            <person name="Lundell T."/>
            <person name="Morin E."/>
            <person name="Murat C."/>
            <person name="Sun H."/>
            <person name="Tunlid A."/>
            <person name="Henrissat B."/>
            <person name="Grigoriev I.V."/>
            <person name="Hibbett D.S."/>
            <person name="Martin F."/>
            <person name="Nordberg H.P."/>
            <person name="Cantor M.N."/>
            <person name="Hua S.X."/>
        </authorList>
    </citation>
    <scope>NUCLEOTIDE SEQUENCE [LARGE SCALE GENOMIC DNA]</scope>
    <source>
        <strain evidence="1 2">Marx 270</strain>
    </source>
</reference>
<dbReference type="PANTHER" id="PTHR28630:SF3">
    <property type="entry name" value="PEROXIREDOXIN-LIKE 2C"/>
    <property type="match status" value="1"/>
</dbReference>
<dbReference type="HOGENOM" id="CLU_035338_1_1_1"/>
<accession>A0A0C3L040</accession>
<evidence type="ECO:0000313" key="2">
    <source>
        <dbReference type="Proteomes" id="UP000054217"/>
    </source>
</evidence>
<protein>
    <recommendedName>
        <fullName evidence="3">Thioredoxin domain-containing protein</fullName>
    </recommendedName>
</protein>
<dbReference type="Gene3D" id="3.40.30.10">
    <property type="entry name" value="Glutaredoxin"/>
    <property type="match status" value="1"/>
</dbReference>
<dbReference type="InterPro" id="IPR036249">
    <property type="entry name" value="Thioredoxin-like_sf"/>
</dbReference>
<dbReference type="CDD" id="cd02970">
    <property type="entry name" value="PRX_like2"/>
    <property type="match status" value="1"/>
</dbReference>
<name>A0A0C3L040_PISTI</name>
<dbReference type="OrthoDB" id="40334at2759"/>
<organism evidence="1 2">
    <name type="scientific">Pisolithus tinctorius Marx 270</name>
    <dbReference type="NCBI Taxonomy" id="870435"/>
    <lineage>
        <taxon>Eukaryota</taxon>
        <taxon>Fungi</taxon>
        <taxon>Dikarya</taxon>
        <taxon>Basidiomycota</taxon>
        <taxon>Agaricomycotina</taxon>
        <taxon>Agaricomycetes</taxon>
        <taxon>Agaricomycetidae</taxon>
        <taxon>Boletales</taxon>
        <taxon>Sclerodermatineae</taxon>
        <taxon>Pisolithaceae</taxon>
        <taxon>Pisolithus</taxon>
    </lineage>
</organism>
<dbReference type="STRING" id="870435.A0A0C3L040"/>
<reference evidence="2" key="2">
    <citation type="submission" date="2015-01" db="EMBL/GenBank/DDBJ databases">
        <title>Evolutionary Origins and Diversification of the Mycorrhizal Mutualists.</title>
        <authorList>
            <consortium name="DOE Joint Genome Institute"/>
            <consortium name="Mycorrhizal Genomics Consortium"/>
            <person name="Kohler A."/>
            <person name="Kuo A."/>
            <person name="Nagy L.G."/>
            <person name="Floudas D."/>
            <person name="Copeland A."/>
            <person name="Barry K.W."/>
            <person name="Cichocki N."/>
            <person name="Veneault-Fourrey C."/>
            <person name="LaButti K."/>
            <person name="Lindquist E.A."/>
            <person name="Lipzen A."/>
            <person name="Lundell T."/>
            <person name="Morin E."/>
            <person name="Murat C."/>
            <person name="Riley R."/>
            <person name="Ohm R."/>
            <person name="Sun H."/>
            <person name="Tunlid A."/>
            <person name="Henrissat B."/>
            <person name="Grigoriev I.V."/>
            <person name="Hibbett D.S."/>
            <person name="Martin F."/>
        </authorList>
    </citation>
    <scope>NUCLEOTIDE SEQUENCE [LARGE SCALE GENOMIC DNA]</scope>
    <source>
        <strain evidence="2">Marx 270</strain>
    </source>
</reference>
<dbReference type="EMBL" id="KN831944">
    <property type="protein sequence ID" value="KIO15162.1"/>
    <property type="molecule type" value="Genomic_DNA"/>
</dbReference>
<dbReference type="PANTHER" id="PTHR28630">
    <property type="match status" value="1"/>
</dbReference>
<gene>
    <name evidence="1" type="ORF">M404DRAFT_119603</name>
</gene>
<dbReference type="AlphaFoldDB" id="A0A0C3L040"/>
<dbReference type="InParanoid" id="A0A0C3L040"/>
<evidence type="ECO:0000313" key="1">
    <source>
        <dbReference type="EMBL" id="KIO15162.1"/>
    </source>
</evidence>
<keyword evidence="2" id="KW-1185">Reference proteome</keyword>
<sequence>MDGPLCDISRHARNGSDAPQLSPVPPYLDFDEHALPTPKQLTDAASCVVIAENGIRVHFGDLFKEKKTIVIFIRHFWCSLCQDYMFSLSSTVDPKLLKQADVNLVVIGNGSFSMIKSYRQIFRTPFAVYTDPSMRLHNALGMMSLRKAGPKSPTKRGSYVRHGKVNGLAMVVANALRTGMPIWEKGGDPSQLGGEFVFGPGLTATFAHRMPNAGCHAPILRVLAAAGV</sequence>
<dbReference type="InterPro" id="IPR032801">
    <property type="entry name" value="PXL2A/B/C"/>
</dbReference>
<feature type="non-terminal residue" evidence="1">
    <location>
        <position position="228"/>
    </location>
</feature>
<proteinExistence type="predicted"/>
<dbReference type="Pfam" id="PF13911">
    <property type="entry name" value="AhpC-TSA_2"/>
    <property type="match status" value="1"/>
</dbReference>